<dbReference type="InterPro" id="IPR004119">
    <property type="entry name" value="EcKL"/>
</dbReference>
<name>A0A8J2Q638_9HEXA</name>
<comment type="caution">
    <text evidence="2">The sequence shown here is derived from an EMBL/GenBank/DDBJ whole genome shotgun (WGS) entry which is preliminary data.</text>
</comment>
<reference evidence="2" key="1">
    <citation type="submission" date="2021-06" db="EMBL/GenBank/DDBJ databases">
        <authorList>
            <person name="Hodson N. C."/>
            <person name="Mongue J. A."/>
            <person name="Jaron S. K."/>
        </authorList>
    </citation>
    <scope>NUCLEOTIDE SEQUENCE</scope>
</reference>
<dbReference type="SMART" id="SM00587">
    <property type="entry name" value="CHK"/>
    <property type="match status" value="1"/>
</dbReference>
<dbReference type="InterPro" id="IPR015897">
    <property type="entry name" value="CHK_kinase-like"/>
</dbReference>
<feature type="domain" description="CHK kinase-like" evidence="1">
    <location>
        <begin position="146"/>
        <end position="364"/>
    </location>
</feature>
<organism evidence="2 3">
    <name type="scientific">Allacma fusca</name>
    <dbReference type="NCBI Taxonomy" id="39272"/>
    <lineage>
        <taxon>Eukaryota</taxon>
        <taxon>Metazoa</taxon>
        <taxon>Ecdysozoa</taxon>
        <taxon>Arthropoda</taxon>
        <taxon>Hexapoda</taxon>
        <taxon>Collembola</taxon>
        <taxon>Symphypleona</taxon>
        <taxon>Sminthuridae</taxon>
        <taxon>Allacma</taxon>
    </lineage>
</organism>
<evidence type="ECO:0000313" key="3">
    <source>
        <dbReference type="Proteomes" id="UP000708208"/>
    </source>
</evidence>
<gene>
    <name evidence="2" type="ORF">AFUS01_LOCUS45112</name>
</gene>
<sequence>MESLLLLQPTLHVQGFTIHSVKFKINSYPIERFEVKAGSNLGDGYTCAMLSVEVWKQSDPNHPFGIVVKCYPVNQTRQDFLETANIFQVELGMYDTVIPALNKFQEILPERERVPLPFAPMIFGKFLKPEDRSKLGRPLEPLDNSIVMPDLRKPENGPFVLRDRFLGFDLDHYLLVIEAQARLHATSWAYKSKLGKNILEEFPFLESKLGEIFKSVVAYQDANVNTIAQLVQDSPKLKEGLSHLQTQTPSIIGLYFDCDFGQKERGHTKDNILKKPQATLDNEEPWLTLIHGDCWSNNLMFRYDQKTGKPIEVVFIDLQISRETDPMIDICYGLYFNPQPDLRQKHLQTILRIYFDTFTDICKKFDVPAFPGWSWEEFNRRFHRAKLLGGFMAMSIPMILKNTDQLENLDDMMAKVEVSGNGDKTVSENLVEMFANMPASKPHPAVKPRISTVLQELVDDGII</sequence>
<keyword evidence="3" id="KW-1185">Reference proteome</keyword>
<dbReference type="AlphaFoldDB" id="A0A8J2Q638"/>
<dbReference type="OrthoDB" id="8250698at2759"/>
<dbReference type="Pfam" id="PF02958">
    <property type="entry name" value="EcKL"/>
    <property type="match status" value="1"/>
</dbReference>
<dbReference type="EMBL" id="CAJVCH010570760">
    <property type="protein sequence ID" value="CAG7835786.1"/>
    <property type="molecule type" value="Genomic_DNA"/>
</dbReference>
<dbReference type="Proteomes" id="UP000708208">
    <property type="component" value="Unassembled WGS sequence"/>
</dbReference>
<dbReference type="PANTHER" id="PTHR11012:SF30">
    <property type="entry name" value="PROTEIN KINASE-LIKE DOMAIN-CONTAINING"/>
    <property type="match status" value="1"/>
</dbReference>
<evidence type="ECO:0000259" key="1">
    <source>
        <dbReference type="SMART" id="SM00587"/>
    </source>
</evidence>
<evidence type="ECO:0000313" key="2">
    <source>
        <dbReference type="EMBL" id="CAG7835786.1"/>
    </source>
</evidence>
<protein>
    <recommendedName>
        <fullName evidence="1">CHK kinase-like domain-containing protein</fullName>
    </recommendedName>
</protein>
<proteinExistence type="predicted"/>
<accession>A0A8J2Q638</accession>
<dbReference type="PANTHER" id="PTHR11012">
    <property type="entry name" value="PROTEIN KINASE-LIKE DOMAIN-CONTAINING"/>
    <property type="match status" value="1"/>
</dbReference>